<feature type="non-terminal residue" evidence="4">
    <location>
        <position position="92"/>
    </location>
</feature>
<dbReference type="InterPro" id="IPR045129">
    <property type="entry name" value="RNF123/RKP/RSPRY1"/>
</dbReference>
<dbReference type="AlphaFoldDB" id="A0AA38CEZ8"/>
<dbReference type="OMA" id="MVAFESN"/>
<evidence type="ECO:0000256" key="2">
    <source>
        <dbReference type="ARBA" id="ARBA00022771"/>
    </source>
</evidence>
<dbReference type="GO" id="GO:0005737">
    <property type="term" value="C:cytoplasm"/>
    <property type="evidence" value="ECO:0007669"/>
    <property type="project" value="TreeGrafter"/>
</dbReference>
<organism evidence="4 5">
    <name type="scientific">Taxus chinensis</name>
    <name type="common">Chinese yew</name>
    <name type="synonym">Taxus wallichiana var. chinensis</name>
    <dbReference type="NCBI Taxonomy" id="29808"/>
    <lineage>
        <taxon>Eukaryota</taxon>
        <taxon>Viridiplantae</taxon>
        <taxon>Streptophyta</taxon>
        <taxon>Embryophyta</taxon>
        <taxon>Tracheophyta</taxon>
        <taxon>Spermatophyta</taxon>
        <taxon>Pinopsida</taxon>
        <taxon>Pinidae</taxon>
        <taxon>Conifers II</taxon>
        <taxon>Cupressales</taxon>
        <taxon>Taxaceae</taxon>
        <taxon>Taxus</taxon>
    </lineage>
</organism>
<sequence>VTFLVTHFNDPRIANADLRDVLLQSISVLVQYKEYMVAFESNEMAVKSMPGALLSAFDNRFWIPVTSILLRLCKGSGFGTLKHGESWSSLFQ</sequence>
<keyword evidence="5" id="KW-1185">Reference proteome</keyword>
<dbReference type="PANTHER" id="PTHR13363">
    <property type="entry name" value="RING FINGER AND SRY DOMAIN-CONTAINING"/>
    <property type="match status" value="1"/>
</dbReference>
<gene>
    <name evidence="4" type="ORF">KI387_040067</name>
</gene>
<dbReference type="GO" id="GO:0051603">
    <property type="term" value="P:proteolysis involved in protein catabolic process"/>
    <property type="evidence" value="ECO:0007669"/>
    <property type="project" value="TreeGrafter"/>
</dbReference>
<keyword evidence="2" id="KW-0863">Zinc-finger</keyword>
<comment type="caution">
    <text evidence="4">The sequence shown here is derived from an EMBL/GenBank/DDBJ whole genome shotgun (WGS) entry which is preliminary data.</text>
</comment>
<dbReference type="PANTHER" id="PTHR13363:SF5">
    <property type="entry name" value="E3 UBIQUITIN-PROTEIN LIGASE RNF123"/>
    <property type="match status" value="1"/>
</dbReference>
<evidence type="ECO:0000313" key="4">
    <source>
        <dbReference type="EMBL" id="KAH9296479.1"/>
    </source>
</evidence>
<dbReference type="GO" id="GO:0008270">
    <property type="term" value="F:zinc ion binding"/>
    <property type="evidence" value="ECO:0007669"/>
    <property type="project" value="UniProtKB-KW"/>
</dbReference>
<keyword evidence="1" id="KW-0479">Metal-binding</keyword>
<reference evidence="4 5" key="1">
    <citation type="journal article" date="2021" name="Nat. Plants">
        <title>The Taxus genome provides insights into paclitaxel biosynthesis.</title>
        <authorList>
            <person name="Xiong X."/>
            <person name="Gou J."/>
            <person name="Liao Q."/>
            <person name="Li Y."/>
            <person name="Zhou Q."/>
            <person name="Bi G."/>
            <person name="Li C."/>
            <person name="Du R."/>
            <person name="Wang X."/>
            <person name="Sun T."/>
            <person name="Guo L."/>
            <person name="Liang H."/>
            <person name="Lu P."/>
            <person name="Wu Y."/>
            <person name="Zhang Z."/>
            <person name="Ro D.K."/>
            <person name="Shang Y."/>
            <person name="Huang S."/>
            <person name="Yan J."/>
        </authorList>
    </citation>
    <scope>NUCLEOTIDE SEQUENCE [LARGE SCALE GENOMIC DNA]</scope>
    <source>
        <strain evidence="4">Ta-2019</strain>
    </source>
</reference>
<evidence type="ECO:0000313" key="5">
    <source>
        <dbReference type="Proteomes" id="UP000824469"/>
    </source>
</evidence>
<proteinExistence type="predicted"/>
<evidence type="ECO:0000256" key="3">
    <source>
        <dbReference type="ARBA" id="ARBA00022833"/>
    </source>
</evidence>
<evidence type="ECO:0000256" key="1">
    <source>
        <dbReference type="ARBA" id="ARBA00022723"/>
    </source>
</evidence>
<name>A0AA38CEZ8_TAXCH</name>
<accession>A0AA38CEZ8</accession>
<keyword evidence="3" id="KW-0862">Zinc</keyword>
<feature type="non-terminal residue" evidence="4">
    <location>
        <position position="1"/>
    </location>
</feature>
<dbReference type="EMBL" id="JAHRHJ020000011">
    <property type="protein sequence ID" value="KAH9296479.1"/>
    <property type="molecule type" value="Genomic_DNA"/>
</dbReference>
<dbReference type="GO" id="GO:0004842">
    <property type="term" value="F:ubiquitin-protein transferase activity"/>
    <property type="evidence" value="ECO:0007669"/>
    <property type="project" value="InterPro"/>
</dbReference>
<dbReference type="Proteomes" id="UP000824469">
    <property type="component" value="Unassembled WGS sequence"/>
</dbReference>
<protein>
    <submittedName>
        <fullName evidence="4">Uncharacterized protein</fullName>
    </submittedName>
</protein>